<dbReference type="NCBIfam" id="TIGR01499">
    <property type="entry name" value="folC"/>
    <property type="match status" value="1"/>
</dbReference>
<dbReference type="PANTHER" id="PTHR11136">
    <property type="entry name" value="FOLYLPOLYGLUTAMATE SYNTHASE-RELATED"/>
    <property type="match status" value="1"/>
</dbReference>
<evidence type="ECO:0000256" key="8">
    <source>
        <dbReference type="ARBA" id="ARBA00022840"/>
    </source>
</evidence>
<name>A0AAI8W0R7_9PEZI</name>
<evidence type="ECO:0000256" key="9">
    <source>
        <dbReference type="ARBA" id="ARBA00022842"/>
    </source>
</evidence>
<comment type="catalytic activity">
    <reaction evidence="12">
        <text>(6S)-5,6,7,8-tetrahydrofolyl-(gamma-L-Glu)(n) + L-glutamate + ATP = (6S)-5,6,7,8-tetrahydrofolyl-(gamma-L-Glu)(n+1) + ADP + phosphate + H(+)</text>
        <dbReference type="Rhea" id="RHEA:10580"/>
        <dbReference type="Rhea" id="RHEA-COMP:14738"/>
        <dbReference type="Rhea" id="RHEA-COMP:14740"/>
        <dbReference type="ChEBI" id="CHEBI:15378"/>
        <dbReference type="ChEBI" id="CHEBI:29985"/>
        <dbReference type="ChEBI" id="CHEBI:30616"/>
        <dbReference type="ChEBI" id="CHEBI:43474"/>
        <dbReference type="ChEBI" id="CHEBI:141005"/>
        <dbReference type="ChEBI" id="CHEBI:456216"/>
        <dbReference type="EC" id="6.3.2.17"/>
    </reaction>
</comment>
<dbReference type="EC" id="6.3.2.17" evidence="3"/>
<organism evidence="14 15">
    <name type="scientific">Anthostomella pinea</name>
    <dbReference type="NCBI Taxonomy" id="933095"/>
    <lineage>
        <taxon>Eukaryota</taxon>
        <taxon>Fungi</taxon>
        <taxon>Dikarya</taxon>
        <taxon>Ascomycota</taxon>
        <taxon>Pezizomycotina</taxon>
        <taxon>Sordariomycetes</taxon>
        <taxon>Xylariomycetidae</taxon>
        <taxon>Xylariales</taxon>
        <taxon>Xylariaceae</taxon>
        <taxon>Anthostomella</taxon>
    </lineage>
</organism>
<dbReference type="GO" id="GO:0005829">
    <property type="term" value="C:cytosol"/>
    <property type="evidence" value="ECO:0007669"/>
    <property type="project" value="TreeGrafter"/>
</dbReference>
<keyword evidence="9" id="KW-0460">Magnesium</keyword>
<keyword evidence="8" id="KW-0067">ATP-binding</keyword>
<keyword evidence="15" id="KW-1185">Reference proteome</keyword>
<dbReference type="SUPFAM" id="SSF53244">
    <property type="entry name" value="MurD-like peptide ligases, peptide-binding domain"/>
    <property type="match status" value="1"/>
</dbReference>
<comment type="caution">
    <text evidence="14">The sequence shown here is derived from an EMBL/GenBank/DDBJ whole genome shotgun (WGS) entry which is preliminary data.</text>
</comment>
<dbReference type="InterPro" id="IPR036565">
    <property type="entry name" value="Mur-like_cat_sf"/>
</dbReference>
<dbReference type="Gene3D" id="3.90.190.20">
    <property type="entry name" value="Mur ligase, C-terminal domain"/>
    <property type="match status" value="1"/>
</dbReference>
<dbReference type="InterPro" id="IPR036615">
    <property type="entry name" value="Mur_ligase_C_dom_sf"/>
</dbReference>
<evidence type="ECO:0000256" key="6">
    <source>
        <dbReference type="ARBA" id="ARBA00022723"/>
    </source>
</evidence>
<evidence type="ECO:0000259" key="13">
    <source>
        <dbReference type="Pfam" id="PF02875"/>
    </source>
</evidence>
<keyword evidence="5" id="KW-0436">Ligase</keyword>
<dbReference type="GO" id="GO:0005524">
    <property type="term" value="F:ATP binding"/>
    <property type="evidence" value="ECO:0007669"/>
    <property type="project" value="UniProtKB-KW"/>
</dbReference>
<evidence type="ECO:0000256" key="7">
    <source>
        <dbReference type="ARBA" id="ARBA00022741"/>
    </source>
</evidence>
<dbReference type="Gene3D" id="3.40.1190.10">
    <property type="entry name" value="Mur-like, catalytic domain"/>
    <property type="match status" value="1"/>
</dbReference>
<evidence type="ECO:0000313" key="14">
    <source>
        <dbReference type="EMBL" id="CAJ2514320.1"/>
    </source>
</evidence>
<evidence type="ECO:0000256" key="1">
    <source>
        <dbReference type="ARBA" id="ARBA00005150"/>
    </source>
</evidence>
<evidence type="ECO:0000256" key="11">
    <source>
        <dbReference type="ARBA" id="ARBA00030876"/>
    </source>
</evidence>
<evidence type="ECO:0000256" key="12">
    <source>
        <dbReference type="ARBA" id="ARBA00047493"/>
    </source>
</evidence>
<evidence type="ECO:0000256" key="10">
    <source>
        <dbReference type="ARBA" id="ARBA00030592"/>
    </source>
</evidence>
<dbReference type="GO" id="GO:0005739">
    <property type="term" value="C:mitochondrion"/>
    <property type="evidence" value="ECO:0007669"/>
    <property type="project" value="TreeGrafter"/>
</dbReference>
<evidence type="ECO:0000313" key="15">
    <source>
        <dbReference type="Proteomes" id="UP001295740"/>
    </source>
</evidence>
<accession>A0AAI8W0R7</accession>
<comment type="similarity">
    <text evidence="2">Belongs to the folylpolyglutamate synthase family.</text>
</comment>
<dbReference type="InterPro" id="IPR001645">
    <property type="entry name" value="Folylpolyglutamate_synth"/>
</dbReference>
<reference evidence="14" key="1">
    <citation type="submission" date="2023-10" db="EMBL/GenBank/DDBJ databases">
        <authorList>
            <person name="Hackl T."/>
        </authorList>
    </citation>
    <scope>NUCLEOTIDE SEQUENCE</scope>
</reference>
<feature type="domain" description="Mur ligase C-terminal" evidence="13">
    <location>
        <begin position="175"/>
        <end position="314"/>
    </location>
</feature>
<evidence type="ECO:0000256" key="5">
    <source>
        <dbReference type="ARBA" id="ARBA00022598"/>
    </source>
</evidence>
<dbReference type="GO" id="GO:0004326">
    <property type="term" value="F:tetrahydrofolylpolyglutamate synthase activity"/>
    <property type="evidence" value="ECO:0007669"/>
    <property type="project" value="UniProtKB-EC"/>
</dbReference>
<sequence length="326" mass="35843">MGETRVLSIPGGGGQYILALTSLHAFVGEGVDVAIVETHHGGEFDATNVIPTPVITVITPIGIDHVAQLGPTVENIAWHKAGIFKPGSSAYSSPQTPEVASVLADRAKEKKINPPKFVEIDNKLHRSISLPDVQWRNCSLAREVCDAFLKVKEPGSHVLHADDILCGLHQFRWPGRFEVVRHGENIWFLDGAHNELSVGEAAKWFSSSSISESDIPVTRVLVFSQISTQRDGFGVLQALARSITVPLDTVIITSYETARNTQDAFYEDKMKQYAQDWKCVRSNDKVELRRTVDEAVDLAKTVGQPGRHILVTGSLYLVSEAIRTLQ</sequence>
<evidence type="ECO:0000256" key="4">
    <source>
        <dbReference type="ARBA" id="ARBA00022563"/>
    </source>
</evidence>
<dbReference type="PANTHER" id="PTHR11136:SF5">
    <property type="entry name" value="FOLYLPOLYGLUTAMATE SYNTHASE, MITOCHONDRIAL"/>
    <property type="match status" value="1"/>
</dbReference>
<dbReference type="SUPFAM" id="SSF53623">
    <property type="entry name" value="MurD-like peptide ligases, catalytic domain"/>
    <property type="match status" value="1"/>
</dbReference>
<dbReference type="EMBL" id="CAUWAG010000020">
    <property type="protein sequence ID" value="CAJ2514320.1"/>
    <property type="molecule type" value="Genomic_DNA"/>
</dbReference>
<keyword evidence="7" id="KW-0547">Nucleotide-binding</keyword>
<evidence type="ECO:0000256" key="3">
    <source>
        <dbReference type="ARBA" id="ARBA00013025"/>
    </source>
</evidence>
<keyword evidence="6" id="KW-0479">Metal-binding</keyword>
<dbReference type="AlphaFoldDB" id="A0AAI8W0R7"/>
<gene>
    <name evidence="14" type="ORF">KHLLAP_LOCUS14788</name>
</gene>
<dbReference type="Proteomes" id="UP001295740">
    <property type="component" value="Unassembled WGS sequence"/>
</dbReference>
<protein>
    <recommendedName>
        <fullName evidence="3">tetrahydrofolate synthase</fullName>
        <ecNumber evidence="3">6.3.2.17</ecNumber>
    </recommendedName>
    <alternativeName>
        <fullName evidence="11">Folylpoly-gamma-glutamate synthetase</fullName>
    </alternativeName>
    <alternativeName>
        <fullName evidence="10">Tetrahydrofolylpolyglutamate synthase</fullName>
    </alternativeName>
</protein>
<keyword evidence="4" id="KW-0554">One-carbon metabolism</keyword>
<evidence type="ECO:0000256" key="2">
    <source>
        <dbReference type="ARBA" id="ARBA00008276"/>
    </source>
</evidence>
<dbReference type="GO" id="GO:0046872">
    <property type="term" value="F:metal ion binding"/>
    <property type="evidence" value="ECO:0007669"/>
    <property type="project" value="UniProtKB-KW"/>
</dbReference>
<dbReference type="GO" id="GO:0006730">
    <property type="term" value="P:one-carbon metabolic process"/>
    <property type="evidence" value="ECO:0007669"/>
    <property type="project" value="UniProtKB-KW"/>
</dbReference>
<proteinExistence type="inferred from homology"/>
<dbReference type="InterPro" id="IPR004101">
    <property type="entry name" value="Mur_ligase_C"/>
</dbReference>
<dbReference type="Pfam" id="PF02875">
    <property type="entry name" value="Mur_ligase_C"/>
    <property type="match status" value="1"/>
</dbReference>
<comment type="pathway">
    <text evidence="1">Cofactor biosynthesis; tetrahydrofolylpolyglutamate biosynthesis.</text>
</comment>